<dbReference type="EMBL" id="JABJWC010000009">
    <property type="protein sequence ID" value="NPC65854.1"/>
    <property type="molecule type" value="Genomic_DNA"/>
</dbReference>
<evidence type="ECO:0000256" key="2">
    <source>
        <dbReference type="SAM" id="MobiDB-lite"/>
    </source>
</evidence>
<evidence type="ECO:0000313" key="3">
    <source>
        <dbReference type="EMBL" id="NPC65854.1"/>
    </source>
</evidence>
<dbReference type="PANTHER" id="PTHR33969:SF2">
    <property type="entry name" value="SEGREGATION AND CONDENSATION PROTEIN A"/>
    <property type="match status" value="1"/>
</dbReference>
<keyword evidence="4" id="KW-1185">Reference proteome</keyword>
<dbReference type="Proteomes" id="UP000623090">
    <property type="component" value="Unassembled WGS sequence"/>
</dbReference>
<dbReference type="InterPro" id="IPR003768">
    <property type="entry name" value="ScpA"/>
</dbReference>
<gene>
    <name evidence="3" type="ORF">HNW77_05510</name>
</gene>
<reference evidence="3 4" key="1">
    <citation type="journal article" date="2020" name="Microorganisms">
        <title>Description of Komagataeibacter melaceti sp. nov. and Komagataeibacter melomenusus sp. nov. Isolated from Apple Cider Vinegar.</title>
        <authorList>
            <person name="Maric L."/>
            <person name="Cleenwerck I."/>
            <person name="Accetto T."/>
            <person name="Vandamme P."/>
            <person name="Trcek J."/>
        </authorList>
    </citation>
    <scope>NUCLEOTIDE SEQUENCE [LARGE SCALE GENOMIC DNA]</scope>
    <source>
        <strain evidence="3 4">AV436</strain>
    </source>
</reference>
<evidence type="ECO:0000256" key="1">
    <source>
        <dbReference type="ARBA" id="ARBA00044777"/>
    </source>
</evidence>
<protein>
    <recommendedName>
        <fullName evidence="1">Segregation and condensation protein A</fullName>
    </recommendedName>
</protein>
<dbReference type="PANTHER" id="PTHR33969">
    <property type="entry name" value="SEGREGATION AND CONDENSATION PROTEIN A"/>
    <property type="match status" value="1"/>
</dbReference>
<accession>A0ABX2AC39</accession>
<name>A0ABX2AC39_9PROT</name>
<proteinExistence type="predicted"/>
<comment type="caution">
    <text evidence="3">The sequence shown here is derived from an EMBL/GenBank/DDBJ whole genome shotgun (WGS) entry which is preliminary data.</text>
</comment>
<dbReference type="Gene3D" id="6.10.250.2410">
    <property type="match status" value="1"/>
</dbReference>
<dbReference type="Pfam" id="PF02616">
    <property type="entry name" value="SMC_ScpA"/>
    <property type="match status" value="1"/>
</dbReference>
<evidence type="ECO:0000313" key="4">
    <source>
        <dbReference type="Proteomes" id="UP000623090"/>
    </source>
</evidence>
<sequence>MTQPDEAGRGAGAPALQGQPTSPIVHLDGFDGPMDLLLELARAQKVDLWRISILQLVEQFLVVVRTIPAVRLEQAADWLVMAAWLAWLKSRLLLPEDDGEDIDAEDAAALLHERLLELERMVQLGRWLGARDQLGHEVFERGQAESLVAIDRSGLAVDVPQLMRGYMAAMRRRARKATYQPRPPRFWTVQDALERLRRMLGTLMPVGWCELEAFLPPATGADSAGPLAETGRRAAVAGTLLASLEMARNGTIELRQAEQFGRILLRERMAADHPAAPMQPEGERP</sequence>
<feature type="region of interest" description="Disordered" evidence="2">
    <location>
        <begin position="1"/>
        <end position="20"/>
    </location>
</feature>
<organism evidence="3 4">
    <name type="scientific">Komagataeibacter melomenusus</name>
    <dbReference type="NCBI Taxonomy" id="2766578"/>
    <lineage>
        <taxon>Bacteria</taxon>
        <taxon>Pseudomonadati</taxon>
        <taxon>Pseudomonadota</taxon>
        <taxon>Alphaproteobacteria</taxon>
        <taxon>Acetobacterales</taxon>
        <taxon>Acetobacteraceae</taxon>
        <taxon>Komagataeibacter</taxon>
    </lineage>
</organism>
<dbReference type="RefSeq" id="WP_172155915.1">
    <property type="nucleotide sequence ID" value="NZ_JABJWC010000009.1"/>
</dbReference>